<proteinExistence type="predicted"/>
<dbReference type="SUPFAM" id="SSF48576">
    <property type="entry name" value="Terpenoid synthases"/>
    <property type="match status" value="1"/>
</dbReference>
<dbReference type="Gene3D" id="1.10.600.10">
    <property type="entry name" value="Farnesyl Diphosphate Synthase"/>
    <property type="match status" value="1"/>
</dbReference>
<dbReference type="InterPro" id="IPR008949">
    <property type="entry name" value="Isoprenoid_synthase_dom_sf"/>
</dbReference>
<dbReference type="AlphaFoldDB" id="A0A382K4S1"/>
<organism evidence="1">
    <name type="scientific">marine metagenome</name>
    <dbReference type="NCBI Taxonomy" id="408172"/>
    <lineage>
        <taxon>unclassified sequences</taxon>
        <taxon>metagenomes</taxon>
        <taxon>ecological metagenomes</taxon>
    </lineage>
</organism>
<gene>
    <name evidence="1" type="ORF">METZ01_LOCUS272013</name>
</gene>
<sequence>MFNILSLCAQEVRRHDWDRYLFTLFAPADVREDLFTILAFNTEIARIPDMVSEPLLGQIRLQWWQDSINKIYSGSSDGIQDHYIFEHIPRVILERGLSKSLFDQLFEARASDFSCSPPKNEQALVDYVFGTSAALNILLLETIGEKNGFEDKAAEVGIAWGLTGLIRALPNLAKQGRFPLPISLIAPDQNLSEFNNDMVHAIQSVCVIAKDYLDRSLERNISVSKVHRSVFLSSILTALYLKQIAESGYNPYSIDSRNGRVSRQVVVAVGALLGNY</sequence>
<evidence type="ECO:0000313" key="1">
    <source>
        <dbReference type="EMBL" id="SVC19159.1"/>
    </source>
</evidence>
<reference evidence="1" key="1">
    <citation type="submission" date="2018-05" db="EMBL/GenBank/DDBJ databases">
        <authorList>
            <person name="Lanie J.A."/>
            <person name="Ng W.-L."/>
            <person name="Kazmierczak K.M."/>
            <person name="Andrzejewski T.M."/>
            <person name="Davidsen T.M."/>
            <person name="Wayne K.J."/>
            <person name="Tettelin H."/>
            <person name="Glass J.I."/>
            <person name="Rusch D."/>
            <person name="Podicherti R."/>
            <person name="Tsui H.-C.T."/>
            <person name="Winkler M.E."/>
        </authorList>
    </citation>
    <scope>NUCLEOTIDE SEQUENCE</scope>
</reference>
<dbReference type="EMBL" id="UINC01078256">
    <property type="protein sequence ID" value="SVC19159.1"/>
    <property type="molecule type" value="Genomic_DNA"/>
</dbReference>
<evidence type="ECO:0008006" key="2">
    <source>
        <dbReference type="Google" id="ProtNLM"/>
    </source>
</evidence>
<name>A0A382K4S1_9ZZZZ</name>
<dbReference type="Pfam" id="PF00494">
    <property type="entry name" value="SQS_PSY"/>
    <property type="match status" value="1"/>
</dbReference>
<dbReference type="InterPro" id="IPR002060">
    <property type="entry name" value="Squ/phyt_synthse"/>
</dbReference>
<accession>A0A382K4S1</accession>
<protein>
    <recommendedName>
        <fullName evidence="2">Phytoene synthase</fullName>
    </recommendedName>
</protein>